<evidence type="ECO:0000313" key="1">
    <source>
        <dbReference type="EMBL" id="GMF52476.1"/>
    </source>
</evidence>
<dbReference type="SUPFAM" id="SSF48403">
    <property type="entry name" value="Ankyrin repeat"/>
    <property type="match status" value="1"/>
</dbReference>
<dbReference type="OrthoDB" id="128198at2759"/>
<dbReference type="AlphaFoldDB" id="A0A9W6Y3W2"/>
<keyword evidence="2" id="KW-1185">Reference proteome</keyword>
<proteinExistence type="predicted"/>
<dbReference type="Proteomes" id="UP001165121">
    <property type="component" value="Unassembled WGS sequence"/>
</dbReference>
<name>A0A9W6Y3W2_9STRA</name>
<dbReference type="Gene3D" id="1.25.40.20">
    <property type="entry name" value="Ankyrin repeat-containing domain"/>
    <property type="match status" value="1"/>
</dbReference>
<accession>A0A9W6Y3W2</accession>
<reference evidence="1" key="1">
    <citation type="submission" date="2023-04" db="EMBL/GenBank/DDBJ databases">
        <title>Phytophthora fragariaefolia NBRC 109709.</title>
        <authorList>
            <person name="Ichikawa N."/>
            <person name="Sato H."/>
            <person name="Tonouchi N."/>
        </authorList>
    </citation>
    <scope>NUCLEOTIDE SEQUENCE</scope>
    <source>
        <strain evidence="1">NBRC 109709</strain>
    </source>
</reference>
<evidence type="ECO:0000313" key="2">
    <source>
        <dbReference type="Proteomes" id="UP001165121"/>
    </source>
</evidence>
<dbReference type="InterPro" id="IPR036770">
    <property type="entry name" value="Ankyrin_rpt-contain_sf"/>
</dbReference>
<dbReference type="EMBL" id="BSXT01003092">
    <property type="protein sequence ID" value="GMF52476.1"/>
    <property type="molecule type" value="Genomic_DNA"/>
</dbReference>
<organism evidence="1 2">
    <name type="scientific">Phytophthora fragariaefolia</name>
    <dbReference type="NCBI Taxonomy" id="1490495"/>
    <lineage>
        <taxon>Eukaryota</taxon>
        <taxon>Sar</taxon>
        <taxon>Stramenopiles</taxon>
        <taxon>Oomycota</taxon>
        <taxon>Peronosporomycetes</taxon>
        <taxon>Peronosporales</taxon>
        <taxon>Peronosporaceae</taxon>
        <taxon>Phytophthora</taxon>
    </lineage>
</organism>
<sequence length="192" mass="22369">MIEWMLDCGYIRRDITHANDAIASLVQGGRLDLMQQIVLLHSPPREQASLCLHSWWNAIKQACEQGYLEMLQWLMDHPLGRELRRNMKAHRKYSHLIRLAGQNDQAEIMGYLYEQGGAEEAEQDPIVIRKYADELRVAIRYDRCNPVKWLVENIAFPDLGHPGYMIINITTKFRRFNILQLLHELGSSKSLI</sequence>
<gene>
    <name evidence="1" type="ORF">Pfra01_002149800</name>
</gene>
<comment type="caution">
    <text evidence="1">The sequence shown here is derived from an EMBL/GenBank/DDBJ whole genome shotgun (WGS) entry which is preliminary data.</text>
</comment>
<protein>
    <submittedName>
        <fullName evidence="1">Unnamed protein product</fullName>
    </submittedName>
</protein>